<dbReference type="Gene3D" id="3.90.550.10">
    <property type="entry name" value="Spore Coat Polysaccharide Biosynthesis Protein SpsA, Chain A"/>
    <property type="match status" value="2"/>
</dbReference>
<keyword evidence="16" id="KW-1185">Reference proteome</keyword>
<evidence type="ECO:0000256" key="10">
    <source>
        <dbReference type="PIRSR" id="PIRSR605150-1"/>
    </source>
</evidence>
<sequence length="759" mass="86624">MGERGERREERGERREERGERREERGEGMGEREERLFETKVGRCRGVDRVFASTVFGAMCLIWAYRVRNIPTVGSSGRLAWLSVMLSEFAFGLYWIITQSVRWRISFQIPFKHNLLQRYDEENLPAVDIFVCTADPILEPPCMVINTVLSAMAYNYPPNKLSVYLSDDGGSELTFYALLRASIFSKHWLPFCRRFNVEPMSPEAFFASQINSTTTEYAQQCLFIKKLYEEMKSEIESSVGKGKVPENVRSEHRGFKEWNGKTTKQDHQAIVEMIMDGRDRNAIDEDGLQLPTLVYLAREKRPNYPHHFKAGAINALIRVSSEISNAPFILNLDCDMYPNNANTIQETLCFFLDKTKGHDIAYVQFPQSFSNITKNDHYANSYLVINKFELAGISGYGVSLFCGTGCFHRRESLLGAYLRGYKAKWEIKPKINDNRSIDELNQALKSLVTCTYEEGTQWGKEMGLVYGISVEDIATGLAISCRGWKSIYYNPERKAFLGIAPTTLDVACLQHKRWSQGMFQVFFSKYCPFIYGHGKINLGVQMGYCNYLFWAPMSLPTLCYVIVLPICLLHGIPLFPQLSSIWLLPFAYAFLSTYGYSFCEYLSCGSTAKGWWNLQRIKLIHRTTSYFFGFIDTMTKQLGLSQTNFLITDKVATEDIQKRYEQEIFHFGGFSIMLTILATVALLNLFGLIGGIKRTLMDLKFNSSHLMVQISLSLLVVMINLPVYEALFIRSDKGSIPSSIMIKSIILASLACCLAPFIY</sequence>
<feature type="active site" evidence="10">
    <location>
        <position position="168"/>
    </location>
</feature>
<dbReference type="FunFam" id="3.90.550.10:FF:000138">
    <property type="entry name" value="Cellulose synthase isolog"/>
    <property type="match status" value="1"/>
</dbReference>
<keyword evidence="7 14" id="KW-0472">Membrane</keyword>
<dbReference type="GO" id="GO:0030244">
    <property type="term" value="P:cellulose biosynthetic process"/>
    <property type="evidence" value="ECO:0007669"/>
    <property type="project" value="InterPro"/>
</dbReference>
<proteinExistence type="predicted"/>
<keyword evidence="2" id="KW-0328">Glycosyltransferase</keyword>
<keyword evidence="3" id="KW-0808">Transferase</keyword>
<dbReference type="SUPFAM" id="SSF53448">
    <property type="entry name" value="Nucleotide-diphospho-sugar transferases"/>
    <property type="match status" value="1"/>
</dbReference>
<dbReference type="AlphaFoldDB" id="A0AAN9RZW2"/>
<dbReference type="GO" id="GO:0000139">
    <property type="term" value="C:Golgi membrane"/>
    <property type="evidence" value="ECO:0007669"/>
    <property type="project" value="UniProtKB-SubCell"/>
</dbReference>
<dbReference type="Proteomes" id="UP001386955">
    <property type="component" value="Unassembled WGS sequence"/>
</dbReference>
<feature type="transmembrane region" description="Helical" evidence="14">
    <location>
        <begin position="79"/>
        <end position="97"/>
    </location>
</feature>
<evidence type="ECO:0000313" key="15">
    <source>
        <dbReference type="EMBL" id="KAK7386013.1"/>
    </source>
</evidence>
<feature type="active site" evidence="10">
    <location>
        <position position="472"/>
    </location>
</feature>
<feature type="binding site" evidence="12">
    <location>
        <position position="309"/>
    </location>
    <ligand>
        <name>Mn(2+)</name>
        <dbReference type="ChEBI" id="CHEBI:29035"/>
    </ligand>
</feature>
<dbReference type="GO" id="GO:0071555">
    <property type="term" value="P:cell wall organization"/>
    <property type="evidence" value="ECO:0007669"/>
    <property type="project" value="UniProtKB-KW"/>
</dbReference>
<evidence type="ECO:0000256" key="7">
    <source>
        <dbReference type="ARBA" id="ARBA00023136"/>
    </source>
</evidence>
<evidence type="ECO:0000313" key="16">
    <source>
        <dbReference type="Proteomes" id="UP001386955"/>
    </source>
</evidence>
<evidence type="ECO:0000256" key="3">
    <source>
        <dbReference type="ARBA" id="ARBA00022679"/>
    </source>
</evidence>
<evidence type="ECO:0000256" key="1">
    <source>
        <dbReference type="ARBA" id="ARBA00004653"/>
    </source>
</evidence>
<feature type="binding site" evidence="12">
    <location>
        <position position="333"/>
    </location>
    <ligand>
        <name>Mn(2+)</name>
        <dbReference type="ChEBI" id="CHEBI:29035"/>
    </ligand>
</feature>
<evidence type="ECO:0000256" key="4">
    <source>
        <dbReference type="ARBA" id="ARBA00022692"/>
    </source>
</evidence>
<dbReference type="Pfam" id="PF03552">
    <property type="entry name" value="Cellulose_synt"/>
    <property type="match status" value="2"/>
</dbReference>
<feature type="transmembrane region" description="Helical" evidence="14">
    <location>
        <begin position="664"/>
        <end position="686"/>
    </location>
</feature>
<name>A0AAN9RZW2_PSOTE</name>
<evidence type="ECO:0000256" key="2">
    <source>
        <dbReference type="ARBA" id="ARBA00022676"/>
    </source>
</evidence>
<evidence type="ECO:0000256" key="12">
    <source>
        <dbReference type="PIRSR" id="PIRSR605150-3"/>
    </source>
</evidence>
<dbReference type="EMBL" id="JAYMYS010000008">
    <property type="protein sequence ID" value="KAK7386013.1"/>
    <property type="molecule type" value="Genomic_DNA"/>
</dbReference>
<comment type="function">
    <text evidence="9">Thought to be a Golgi-localized beta-glycan synthase that polymerize the backbones of noncellulosic polysaccharides (hemicelluloses) of plant cell wall.</text>
</comment>
<comment type="subcellular location">
    <subcellularLocation>
        <location evidence="1">Golgi apparatus membrane</location>
        <topology evidence="1">Multi-pass membrane protein</topology>
    </subcellularLocation>
</comment>
<organism evidence="15 16">
    <name type="scientific">Psophocarpus tetragonolobus</name>
    <name type="common">Winged bean</name>
    <name type="synonym">Dolichos tetragonolobus</name>
    <dbReference type="NCBI Taxonomy" id="3891"/>
    <lineage>
        <taxon>Eukaryota</taxon>
        <taxon>Viridiplantae</taxon>
        <taxon>Streptophyta</taxon>
        <taxon>Embryophyta</taxon>
        <taxon>Tracheophyta</taxon>
        <taxon>Spermatophyta</taxon>
        <taxon>Magnoliopsida</taxon>
        <taxon>eudicotyledons</taxon>
        <taxon>Gunneridae</taxon>
        <taxon>Pentapetalae</taxon>
        <taxon>rosids</taxon>
        <taxon>fabids</taxon>
        <taxon>Fabales</taxon>
        <taxon>Fabaceae</taxon>
        <taxon>Papilionoideae</taxon>
        <taxon>50 kb inversion clade</taxon>
        <taxon>NPAAA clade</taxon>
        <taxon>indigoferoid/millettioid clade</taxon>
        <taxon>Phaseoleae</taxon>
        <taxon>Psophocarpus</taxon>
    </lineage>
</organism>
<keyword evidence="4 14" id="KW-0812">Transmembrane</keyword>
<reference evidence="15 16" key="1">
    <citation type="submission" date="2024-01" db="EMBL/GenBank/DDBJ databases">
        <title>The genomes of 5 underutilized Papilionoideae crops provide insights into root nodulation and disease resistanc.</title>
        <authorList>
            <person name="Jiang F."/>
        </authorList>
    </citation>
    <scope>NUCLEOTIDE SEQUENCE [LARGE SCALE GENOMIC DNA]</scope>
    <source>
        <strain evidence="15">DUOXIRENSHENG_FW03</strain>
        <tissue evidence="15">Leaves</tissue>
    </source>
</reference>
<comment type="caution">
    <text evidence="15">The sequence shown here is derived from an EMBL/GenBank/DDBJ whole genome shotgun (WGS) entry which is preliminary data.</text>
</comment>
<feature type="transmembrane region" description="Helical" evidence="14">
    <location>
        <begin position="581"/>
        <end position="599"/>
    </location>
</feature>
<evidence type="ECO:0000256" key="14">
    <source>
        <dbReference type="SAM" id="Phobius"/>
    </source>
</evidence>
<feature type="transmembrane region" description="Helical" evidence="14">
    <location>
        <begin position="740"/>
        <end position="758"/>
    </location>
</feature>
<dbReference type="InterPro" id="IPR029044">
    <property type="entry name" value="Nucleotide-diphossugar_trans"/>
</dbReference>
<evidence type="ECO:0000256" key="9">
    <source>
        <dbReference type="ARBA" id="ARBA00037405"/>
    </source>
</evidence>
<gene>
    <name evidence="15" type="ORF">VNO78_32056</name>
</gene>
<evidence type="ECO:0008006" key="17">
    <source>
        <dbReference type="Google" id="ProtNLM"/>
    </source>
</evidence>
<feature type="binding site" evidence="11">
    <location>
        <position position="168"/>
    </location>
    <ligand>
        <name>UDP-alpha-D-glucose</name>
        <dbReference type="ChEBI" id="CHEBI:58885"/>
    </ligand>
</feature>
<feature type="region of interest" description="Disordered" evidence="13">
    <location>
        <begin position="1"/>
        <end position="29"/>
    </location>
</feature>
<feature type="transmembrane region" description="Helical" evidence="14">
    <location>
        <begin position="706"/>
        <end position="728"/>
    </location>
</feature>
<keyword evidence="8" id="KW-0961">Cell wall biogenesis/degradation</keyword>
<dbReference type="GO" id="GO:0016760">
    <property type="term" value="F:cellulose synthase (UDP-forming) activity"/>
    <property type="evidence" value="ECO:0007669"/>
    <property type="project" value="InterPro"/>
</dbReference>
<dbReference type="InterPro" id="IPR005150">
    <property type="entry name" value="Cellulose_synth"/>
</dbReference>
<keyword evidence="6" id="KW-0333">Golgi apparatus</keyword>
<evidence type="ECO:0000256" key="11">
    <source>
        <dbReference type="PIRSR" id="PIRSR605150-2"/>
    </source>
</evidence>
<evidence type="ECO:0000256" key="6">
    <source>
        <dbReference type="ARBA" id="ARBA00023034"/>
    </source>
</evidence>
<evidence type="ECO:0000256" key="13">
    <source>
        <dbReference type="SAM" id="MobiDB-lite"/>
    </source>
</evidence>
<accession>A0AAN9RZW2</accession>
<keyword evidence="5 14" id="KW-1133">Transmembrane helix</keyword>
<feature type="transmembrane region" description="Helical" evidence="14">
    <location>
        <begin position="50"/>
        <end position="67"/>
    </location>
</feature>
<evidence type="ECO:0000256" key="5">
    <source>
        <dbReference type="ARBA" id="ARBA00022989"/>
    </source>
</evidence>
<evidence type="ECO:0000256" key="8">
    <source>
        <dbReference type="ARBA" id="ARBA00023316"/>
    </source>
</evidence>
<dbReference type="PANTHER" id="PTHR13301">
    <property type="entry name" value="X-BOX TRANSCRIPTION FACTOR-RELATED"/>
    <property type="match status" value="1"/>
</dbReference>
<protein>
    <recommendedName>
        <fullName evidence="17">Cellulose synthase-like protein E6</fullName>
    </recommendedName>
</protein>
<feature type="binding site" evidence="11">
    <location>
        <position position="139"/>
    </location>
    <ligand>
        <name>UDP-alpha-D-glucose</name>
        <dbReference type="ChEBI" id="CHEBI:58885"/>
    </ligand>
</feature>